<keyword evidence="10" id="KW-1185">Reference proteome</keyword>
<dbReference type="InterPro" id="IPR008409">
    <property type="entry name" value="SPF27"/>
</dbReference>
<keyword evidence="6" id="KW-0539">Nucleus</keyword>
<proteinExistence type="inferred from homology"/>
<protein>
    <recommendedName>
        <fullName evidence="11">Pre-mRNA-splicing factor SPF27</fullName>
    </recommendedName>
</protein>
<name>A0ABR3V4B6_HUMIN</name>
<comment type="caution">
    <text evidence="9">The sequence shown here is derived from an EMBL/GenBank/DDBJ whole genome shotgun (WGS) entry which is preliminary data.</text>
</comment>
<dbReference type="PANTHER" id="PTHR13296">
    <property type="entry name" value="BCAS2 PROTEIN"/>
    <property type="match status" value="1"/>
</dbReference>
<dbReference type="EMBL" id="JAZGSY010000396">
    <property type="protein sequence ID" value="KAL1836556.1"/>
    <property type="molecule type" value="Genomic_DNA"/>
</dbReference>
<keyword evidence="3" id="KW-0507">mRNA processing</keyword>
<evidence type="ECO:0000313" key="10">
    <source>
        <dbReference type="Proteomes" id="UP001583172"/>
    </source>
</evidence>
<evidence type="ECO:0000256" key="7">
    <source>
        <dbReference type="SAM" id="Coils"/>
    </source>
</evidence>
<feature type="coiled-coil region" evidence="7">
    <location>
        <begin position="149"/>
        <end position="183"/>
    </location>
</feature>
<evidence type="ECO:0008006" key="11">
    <source>
        <dbReference type="Google" id="ProtNLM"/>
    </source>
</evidence>
<keyword evidence="5" id="KW-0508">mRNA splicing</keyword>
<evidence type="ECO:0000256" key="1">
    <source>
        <dbReference type="ARBA" id="ARBA00004123"/>
    </source>
</evidence>
<organism evidence="9 10">
    <name type="scientific">Humicola insolens</name>
    <name type="common">Soft-rot fungus</name>
    <dbReference type="NCBI Taxonomy" id="85995"/>
    <lineage>
        <taxon>Eukaryota</taxon>
        <taxon>Fungi</taxon>
        <taxon>Dikarya</taxon>
        <taxon>Ascomycota</taxon>
        <taxon>Pezizomycotina</taxon>
        <taxon>Sordariomycetes</taxon>
        <taxon>Sordariomycetidae</taxon>
        <taxon>Sordariales</taxon>
        <taxon>Chaetomiaceae</taxon>
        <taxon>Mycothermus</taxon>
    </lineage>
</organism>
<evidence type="ECO:0000256" key="2">
    <source>
        <dbReference type="ARBA" id="ARBA00010788"/>
    </source>
</evidence>
<evidence type="ECO:0000256" key="3">
    <source>
        <dbReference type="ARBA" id="ARBA00022664"/>
    </source>
</evidence>
<comment type="similarity">
    <text evidence="2">Belongs to the SPF27 family.</text>
</comment>
<keyword evidence="7" id="KW-0175">Coiled coil</keyword>
<evidence type="ECO:0000256" key="4">
    <source>
        <dbReference type="ARBA" id="ARBA00022728"/>
    </source>
</evidence>
<dbReference type="Proteomes" id="UP001583172">
    <property type="component" value="Unassembled WGS sequence"/>
</dbReference>
<reference evidence="9 10" key="1">
    <citation type="journal article" date="2024" name="Commun. Biol.">
        <title>Comparative genomic analysis of thermophilic fungi reveals convergent evolutionary adaptations and gene losses.</title>
        <authorList>
            <person name="Steindorff A.S."/>
            <person name="Aguilar-Pontes M.V."/>
            <person name="Robinson A.J."/>
            <person name="Andreopoulos B."/>
            <person name="LaButti K."/>
            <person name="Kuo A."/>
            <person name="Mondo S."/>
            <person name="Riley R."/>
            <person name="Otillar R."/>
            <person name="Haridas S."/>
            <person name="Lipzen A."/>
            <person name="Grimwood J."/>
            <person name="Schmutz J."/>
            <person name="Clum A."/>
            <person name="Reid I.D."/>
            <person name="Moisan M.C."/>
            <person name="Butler G."/>
            <person name="Nguyen T.T.M."/>
            <person name="Dewar K."/>
            <person name="Conant G."/>
            <person name="Drula E."/>
            <person name="Henrissat B."/>
            <person name="Hansel C."/>
            <person name="Singer S."/>
            <person name="Hutchinson M.I."/>
            <person name="de Vries R.P."/>
            <person name="Natvig D.O."/>
            <person name="Powell A.J."/>
            <person name="Tsang A."/>
            <person name="Grigoriev I.V."/>
        </authorList>
    </citation>
    <scope>NUCLEOTIDE SEQUENCE [LARGE SCALE GENOMIC DNA]</scope>
    <source>
        <strain evidence="9 10">CBS 620.91</strain>
    </source>
</reference>
<keyword evidence="4" id="KW-0747">Spliceosome</keyword>
<sequence>MPSITTIHESLPYIDPDPTPAERAAAQSLIDAERSLVPDDPYHALLPPPPPSPSSSPYLTPLLLAELSRLSSSPNPSESKLSAIDFSRYEAPPDPPSPTTLSKLPQDEAVAQLRDNLARVRTAHAYVSSRRAHLALLDSFGKNAWLVGNYGLEGELASIERELAAVKKEIDLVTLQRKQAQEAAGAEMESLQETWKRGVSRVLETELAVEGLRREVLEERRRRAEMEVGM</sequence>
<comment type="subcellular location">
    <subcellularLocation>
        <location evidence="1">Nucleus</location>
    </subcellularLocation>
</comment>
<dbReference type="Pfam" id="PF05700">
    <property type="entry name" value="BCAS2"/>
    <property type="match status" value="1"/>
</dbReference>
<feature type="compositionally biased region" description="Basic and acidic residues" evidence="8">
    <location>
        <begin position="31"/>
        <end position="42"/>
    </location>
</feature>
<gene>
    <name evidence="9" type="ORF">VTJ49DRAFT_4917</name>
</gene>
<evidence type="ECO:0000256" key="5">
    <source>
        <dbReference type="ARBA" id="ARBA00023187"/>
    </source>
</evidence>
<evidence type="ECO:0000256" key="8">
    <source>
        <dbReference type="SAM" id="MobiDB-lite"/>
    </source>
</evidence>
<evidence type="ECO:0000313" key="9">
    <source>
        <dbReference type="EMBL" id="KAL1836556.1"/>
    </source>
</evidence>
<dbReference type="PANTHER" id="PTHR13296:SF0">
    <property type="entry name" value="PRE-MRNA-SPLICING FACTOR SPF27"/>
    <property type="match status" value="1"/>
</dbReference>
<accession>A0ABR3V4B6</accession>
<feature type="region of interest" description="Disordered" evidence="8">
    <location>
        <begin position="1"/>
        <end position="59"/>
    </location>
</feature>
<evidence type="ECO:0000256" key="6">
    <source>
        <dbReference type="ARBA" id="ARBA00023242"/>
    </source>
</evidence>